<sequence>MELSTPSGQDTMDLPKQLAQPRPTFLNASSFTFWPSTNPSAAPLPHKSQRRTEEAISYQGHVFLESVERLLRGNMDSFTSPVRTSDFVLTLRVFDRPQRKRYVSDSSEEEEGVTEGSPLAQPLMDMPEPEPKTLERQPDEPDGLSFSTPSEVEGDCSSVDKAKGKDGAQQLDDVFLEDLEDLDSAASNSEDEPGPPCFCSTPIQIVEEGPEDDGFEEFRRRLGIELSEPVPRREHKKVMRTIVHKAGT</sequence>
<evidence type="ECO:0000256" key="1">
    <source>
        <dbReference type="SAM" id="MobiDB-lite"/>
    </source>
</evidence>
<dbReference type="AlphaFoldDB" id="A0A9D3WQQ5"/>
<proteinExistence type="predicted"/>
<gene>
    <name evidence="2" type="ORF">KIL84_013107</name>
</gene>
<feature type="compositionally biased region" description="Basic and acidic residues" evidence="1">
    <location>
        <begin position="129"/>
        <end position="139"/>
    </location>
</feature>
<reference evidence="2" key="1">
    <citation type="submission" date="2021-09" db="EMBL/GenBank/DDBJ databases">
        <title>The genome of Mauremys mutica provides insights into the evolution of semi-aquatic lifestyle.</title>
        <authorList>
            <person name="Gong S."/>
            <person name="Gao Y."/>
        </authorList>
    </citation>
    <scope>NUCLEOTIDE SEQUENCE</scope>
    <source>
        <strain evidence="2">MM-2020</strain>
        <tissue evidence="2">Muscle</tissue>
    </source>
</reference>
<feature type="compositionally biased region" description="Acidic residues" evidence="1">
    <location>
        <begin position="174"/>
        <end position="193"/>
    </location>
</feature>
<evidence type="ECO:0000313" key="3">
    <source>
        <dbReference type="Proteomes" id="UP000827986"/>
    </source>
</evidence>
<comment type="caution">
    <text evidence="2">The sequence shown here is derived from an EMBL/GenBank/DDBJ whole genome shotgun (WGS) entry which is preliminary data.</text>
</comment>
<accession>A0A9D3WQQ5</accession>
<dbReference type="EMBL" id="JAHDVG010000506">
    <property type="protein sequence ID" value="KAH1164853.1"/>
    <property type="molecule type" value="Genomic_DNA"/>
</dbReference>
<evidence type="ECO:0000313" key="2">
    <source>
        <dbReference type="EMBL" id="KAH1164853.1"/>
    </source>
</evidence>
<organism evidence="2 3">
    <name type="scientific">Mauremys mutica</name>
    <name type="common">yellowpond turtle</name>
    <dbReference type="NCBI Taxonomy" id="74926"/>
    <lineage>
        <taxon>Eukaryota</taxon>
        <taxon>Metazoa</taxon>
        <taxon>Chordata</taxon>
        <taxon>Craniata</taxon>
        <taxon>Vertebrata</taxon>
        <taxon>Euteleostomi</taxon>
        <taxon>Archelosauria</taxon>
        <taxon>Testudinata</taxon>
        <taxon>Testudines</taxon>
        <taxon>Cryptodira</taxon>
        <taxon>Durocryptodira</taxon>
        <taxon>Testudinoidea</taxon>
        <taxon>Geoemydidae</taxon>
        <taxon>Geoemydinae</taxon>
        <taxon>Mauremys</taxon>
    </lineage>
</organism>
<keyword evidence="3" id="KW-1185">Reference proteome</keyword>
<name>A0A9D3WQQ5_9SAUR</name>
<feature type="region of interest" description="Disordered" evidence="1">
    <location>
        <begin position="101"/>
        <end position="198"/>
    </location>
</feature>
<dbReference type="Proteomes" id="UP000827986">
    <property type="component" value="Unassembled WGS sequence"/>
</dbReference>
<protein>
    <submittedName>
        <fullName evidence="2">Uncharacterized protein</fullName>
    </submittedName>
</protein>